<keyword evidence="1" id="KW-0614">Plasmid</keyword>
<accession>A0ABT0CV89</accession>
<dbReference type="EMBL" id="JALAYX010000001">
    <property type="protein sequence ID" value="MCJ8237087.1"/>
    <property type="molecule type" value="Genomic_DNA"/>
</dbReference>
<reference evidence="1 2" key="1">
    <citation type="submission" date="2022-03" db="EMBL/GenBank/DDBJ databases">
        <title>Rhizobium SSM4.3 sp. nov., isolated from Sediment (Gouqi Island).</title>
        <authorList>
            <person name="Chen G."/>
        </authorList>
    </citation>
    <scope>NUCLEOTIDE SEQUENCE [LARGE SCALE GENOMIC DNA]</scope>
    <source>
        <strain evidence="1 2">SSM4.3</strain>
        <plasmid evidence="1">unnamed</plasmid>
    </source>
</reference>
<dbReference type="Proteomes" id="UP001522662">
    <property type="component" value="Unassembled WGS sequence"/>
</dbReference>
<protein>
    <submittedName>
        <fullName evidence="1">Uncharacterized protein</fullName>
    </submittedName>
</protein>
<name>A0ABT0CV89_9HYPH</name>
<proteinExistence type="predicted"/>
<geneLocation type="plasmid" evidence="1">
    <name>unnamed</name>
</geneLocation>
<keyword evidence="2" id="KW-1185">Reference proteome</keyword>
<evidence type="ECO:0000313" key="2">
    <source>
        <dbReference type="Proteomes" id="UP001522662"/>
    </source>
</evidence>
<gene>
    <name evidence="1" type="ORF">MKJ03_02010</name>
</gene>
<dbReference type="RefSeq" id="WP_245134432.1">
    <property type="nucleotide sequence ID" value="NZ_CP128477.1"/>
</dbReference>
<sequence length="76" mass="8552">MFKFFWRLREPESEAARDWRHDPTGHPAVRTMNLKELADLPMVAEVPMRVAKAEVAPCDCRLGVGQVRSAGCAVSR</sequence>
<evidence type="ECO:0000313" key="1">
    <source>
        <dbReference type="EMBL" id="MCJ8237087.1"/>
    </source>
</evidence>
<organism evidence="1 2">
    <name type="scientific">Peteryoungia algae</name>
    <dbReference type="NCBI Taxonomy" id="2919917"/>
    <lineage>
        <taxon>Bacteria</taxon>
        <taxon>Pseudomonadati</taxon>
        <taxon>Pseudomonadota</taxon>
        <taxon>Alphaproteobacteria</taxon>
        <taxon>Hyphomicrobiales</taxon>
        <taxon>Rhizobiaceae</taxon>
        <taxon>Peteryoungia</taxon>
    </lineage>
</organism>
<comment type="caution">
    <text evidence="1">The sequence shown here is derived from an EMBL/GenBank/DDBJ whole genome shotgun (WGS) entry which is preliminary data.</text>
</comment>